<dbReference type="SUPFAM" id="SSF53738">
    <property type="entry name" value="Phosphoglucomutase, first 3 domains"/>
    <property type="match status" value="3"/>
</dbReference>
<evidence type="ECO:0000259" key="8">
    <source>
        <dbReference type="Pfam" id="PF02878"/>
    </source>
</evidence>
<proteinExistence type="inferred from homology"/>
<dbReference type="Gene3D" id="3.40.120.10">
    <property type="entry name" value="Alpha-D-Glucose-1,6-Bisphosphate, subunit A, domain 3"/>
    <property type="match status" value="3"/>
</dbReference>
<dbReference type="Gene3D" id="3.30.310.50">
    <property type="entry name" value="Alpha-D-phosphohexomutase, C-terminal domain"/>
    <property type="match status" value="1"/>
</dbReference>
<keyword evidence="5 7" id="KW-0460">Magnesium</keyword>
<name>A0A101HMA9_9BACT</name>
<protein>
    <submittedName>
        <fullName evidence="11">Phosphomannomutase</fullName>
    </submittedName>
</protein>
<feature type="domain" description="Alpha-D-phosphohexomutase alpha/beta/alpha" evidence="9">
    <location>
        <begin position="206"/>
        <end position="303"/>
    </location>
</feature>
<organism evidence="11 12">
    <name type="scientific">Mesotoga prima</name>
    <dbReference type="NCBI Taxonomy" id="1184387"/>
    <lineage>
        <taxon>Bacteria</taxon>
        <taxon>Thermotogati</taxon>
        <taxon>Thermotogota</taxon>
        <taxon>Thermotogae</taxon>
        <taxon>Kosmotogales</taxon>
        <taxon>Kosmotogaceae</taxon>
        <taxon>Mesotoga</taxon>
    </lineage>
</organism>
<dbReference type="InterPro" id="IPR005846">
    <property type="entry name" value="A-D-PHexomutase_a/b/a-III"/>
</dbReference>
<sequence>MLRNSQRIFEEYERWLKNSTEEMKEELKMLSPEEVRDRFALDLEFGTGGMRGVLGAGTNRMNIFTIRRASLGFGRWISDKYIDPSVVIAFDTRHKSSRFAEVSAEALSSIGIKVHIFAEPMPVPVLSFAVRELKASGGIVITASHNPPQYNGFKVYTSDGTQAVPRYAEEIIQSVNGSDFFENYSPKREIIYNIPNSVLDGFLEIVKENVLHLCNDFESISVVYSPLHGTGNYPVYKTLSDLGHRVKRVEEQAIPDGSFPTVKSPNPEDPKAFSMALDVAGETDADLLIATDPDCDRLGIMVRQDGKYIAINGNQTGVIMTHFILERLKGSLPDDAFIVKTIVSTDLVKSIAARSGVKVRETLTGFKYIGEIIEKSEIEGRGKYLFGFEESYGSLYGRHARDKDAVSAAALACTIAGFLKRSGLSLIEYLEEIYKEFGYYLEALVNKDYEGIEGKERIEAIMKGLRESRPSAIGGFRVRKFKDYMEDSGDLPTADVISMEMEDGSKIIVRPSGTEPKIKFYLMAKGVTNDEARRKIDELKELIEGIVGL</sequence>
<gene>
    <name evidence="11" type="ORF">XD94_1372</name>
</gene>
<evidence type="ECO:0000259" key="10">
    <source>
        <dbReference type="Pfam" id="PF02880"/>
    </source>
</evidence>
<dbReference type="InterPro" id="IPR016066">
    <property type="entry name" value="A-D-PHexomutase_CS"/>
</dbReference>
<dbReference type="PANTHER" id="PTHR45745">
    <property type="entry name" value="PHOSPHOMANNOMUTASE 45A"/>
    <property type="match status" value="1"/>
</dbReference>
<comment type="cofactor">
    <cofactor evidence="1">
        <name>Mg(2+)</name>
        <dbReference type="ChEBI" id="CHEBI:18420"/>
    </cofactor>
</comment>
<dbReference type="InterPro" id="IPR005845">
    <property type="entry name" value="A-D-PHexomutase_a/b/a-II"/>
</dbReference>
<evidence type="ECO:0000256" key="6">
    <source>
        <dbReference type="ARBA" id="ARBA00023235"/>
    </source>
</evidence>
<evidence type="ECO:0000313" key="11">
    <source>
        <dbReference type="EMBL" id="KUK79460.1"/>
    </source>
</evidence>
<dbReference type="InterPro" id="IPR016055">
    <property type="entry name" value="A-D-PHexomutase_a/b/a-I/II/III"/>
</dbReference>
<dbReference type="PROSITE" id="PS00710">
    <property type="entry name" value="PGM_PMM"/>
    <property type="match status" value="1"/>
</dbReference>
<dbReference type="InterPro" id="IPR005841">
    <property type="entry name" value="Alpha-D-phosphohexomutase_SF"/>
</dbReference>
<dbReference type="GO" id="GO:0006166">
    <property type="term" value="P:purine ribonucleoside salvage"/>
    <property type="evidence" value="ECO:0007669"/>
    <property type="project" value="TreeGrafter"/>
</dbReference>
<dbReference type="GO" id="GO:0000287">
    <property type="term" value="F:magnesium ion binding"/>
    <property type="evidence" value="ECO:0007669"/>
    <property type="project" value="InterPro"/>
</dbReference>
<evidence type="ECO:0000313" key="12">
    <source>
        <dbReference type="Proteomes" id="UP000054092"/>
    </source>
</evidence>
<dbReference type="InterPro" id="IPR036900">
    <property type="entry name" value="A-D-PHexomutase_C_sf"/>
</dbReference>
<keyword evidence="4 7" id="KW-0479">Metal-binding</keyword>
<comment type="similarity">
    <text evidence="2 7">Belongs to the phosphohexose mutase family.</text>
</comment>
<evidence type="ECO:0000256" key="4">
    <source>
        <dbReference type="ARBA" id="ARBA00022723"/>
    </source>
</evidence>
<evidence type="ECO:0000256" key="2">
    <source>
        <dbReference type="ARBA" id="ARBA00010231"/>
    </source>
</evidence>
<dbReference type="Pfam" id="PF02879">
    <property type="entry name" value="PGM_PMM_II"/>
    <property type="match status" value="1"/>
</dbReference>
<dbReference type="GO" id="GO:0008973">
    <property type="term" value="F:phosphopentomutase activity"/>
    <property type="evidence" value="ECO:0007669"/>
    <property type="project" value="TreeGrafter"/>
</dbReference>
<feature type="domain" description="Alpha-D-phosphohexomutase alpha/beta/alpha" evidence="8">
    <location>
        <begin position="44"/>
        <end position="179"/>
    </location>
</feature>
<dbReference type="PANTHER" id="PTHR45745:SF1">
    <property type="entry name" value="PHOSPHOGLUCOMUTASE 2B-RELATED"/>
    <property type="match status" value="1"/>
</dbReference>
<dbReference type="SUPFAM" id="SSF55957">
    <property type="entry name" value="Phosphoglucomutase, C-terminal domain"/>
    <property type="match status" value="1"/>
</dbReference>
<dbReference type="CDD" id="cd05799">
    <property type="entry name" value="PGM2"/>
    <property type="match status" value="1"/>
</dbReference>
<keyword evidence="3" id="KW-0597">Phosphoprotein</keyword>
<evidence type="ECO:0000259" key="9">
    <source>
        <dbReference type="Pfam" id="PF02879"/>
    </source>
</evidence>
<dbReference type="Pfam" id="PF02878">
    <property type="entry name" value="PGM_PMM_I"/>
    <property type="match status" value="1"/>
</dbReference>
<dbReference type="EMBL" id="LGGP01000261">
    <property type="protein sequence ID" value="KUK79460.1"/>
    <property type="molecule type" value="Genomic_DNA"/>
</dbReference>
<evidence type="ECO:0000256" key="1">
    <source>
        <dbReference type="ARBA" id="ARBA00001946"/>
    </source>
</evidence>
<dbReference type="GO" id="GO:0005975">
    <property type="term" value="P:carbohydrate metabolic process"/>
    <property type="evidence" value="ECO:0007669"/>
    <property type="project" value="InterPro"/>
</dbReference>
<dbReference type="InterPro" id="IPR005844">
    <property type="entry name" value="A-D-PHexomutase_a/b/a-I"/>
</dbReference>
<dbReference type="AlphaFoldDB" id="A0A101HMA9"/>
<evidence type="ECO:0000256" key="7">
    <source>
        <dbReference type="RuleBase" id="RU004326"/>
    </source>
</evidence>
<evidence type="ECO:0000256" key="3">
    <source>
        <dbReference type="ARBA" id="ARBA00022553"/>
    </source>
</evidence>
<dbReference type="Pfam" id="PF02880">
    <property type="entry name" value="PGM_PMM_III"/>
    <property type="match status" value="1"/>
</dbReference>
<accession>A0A101HMA9</accession>
<dbReference type="PRINTS" id="PR00509">
    <property type="entry name" value="PGMPMM"/>
</dbReference>
<feature type="domain" description="Alpha-D-phosphohexomutase alpha/beta/alpha" evidence="10">
    <location>
        <begin position="312"/>
        <end position="437"/>
    </location>
</feature>
<dbReference type="Proteomes" id="UP000054092">
    <property type="component" value="Unassembled WGS sequence"/>
</dbReference>
<comment type="caution">
    <text evidence="11">The sequence shown here is derived from an EMBL/GenBank/DDBJ whole genome shotgun (WGS) entry which is preliminary data.</text>
</comment>
<evidence type="ECO:0000256" key="5">
    <source>
        <dbReference type="ARBA" id="ARBA00022842"/>
    </source>
</evidence>
<keyword evidence="6" id="KW-0413">Isomerase</keyword>
<reference evidence="12" key="1">
    <citation type="journal article" date="2015" name="MBio">
        <title>Genome-Resolved Metagenomic Analysis Reveals Roles for Candidate Phyla and Other Microbial Community Members in Biogeochemical Transformations in Oil Reservoirs.</title>
        <authorList>
            <person name="Hu P."/>
            <person name="Tom L."/>
            <person name="Singh A."/>
            <person name="Thomas B.C."/>
            <person name="Baker B.J."/>
            <person name="Piceno Y.M."/>
            <person name="Andersen G.L."/>
            <person name="Banfield J.F."/>
        </authorList>
    </citation>
    <scope>NUCLEOTIDE SEQUENCE [LARGE SCALE GENOMIC DNA]</scope>
</reference>
<dbReference type="PATRIC" id="fig|1184387.3.peg.1835"/>